<reference evidence="3" key="1">
    <citation type="journal article" date="2019" name="Curr. Biol.">
        <title>Genome Sequence of Striga asiatica Provides Insight into the Evolution of Plant Parasitism.</title>
        <authorList>
            <person name="Yoshida S."/>
            <person name="Kim S."/>
            <person name="Wafula E.K."/>
            <person name="Tanskanen J."/>
            <person name="Kim Y.M."/>
            <person name="Honaas L."/>
            <person name="Yang Z."/>
            <person name="Spallek T."/>
            <person name="Conn C.E."/>
            <person name="Ichihashi Y."/>
            <person name="Cheong K."/>
            <person name="Cui S."/>
            <person name="Der J.P."/>
            <person name="Gundlach H."/>
            <person name="Jiao Y."/>
            <person name="Hori C."/>
            <person name="Ishida J.K."/>
            <person name="Kasahara H."/>
            <person name="Kiba T."/>
            <person name="Kim M.S."/>
            <person name="Koo N."/>
            <person name="Laohavisit A."/>
            <person name="Lee Y.H."/>
            <person name="Lumba S."/>
            <person name="McCourt P."/>
            <person name="Mortimer J.C."/>
            <person name="Mutuku J.M."/>
            <person name="Nomura T."/>
            <person name="Sasaki-Sekimoto Y."/>
            <person name="Seto Y."/>
            <person name="Wang Y."/>
            <person name="Wakatake T."/>
            <person name="Sakakibara H."/>
            <person name="Demura T."/>
            <person name="Yamaguchi S."/>
            <person name="Yoneyama K."/>
            <person name="Manabe R.I."/>
            <person name="Nelson D.C."/>
            <person name="Schulman A.H."/>
            <person name="Timko M.P."/>
            <person name="dePamphilis C.W."/>
            <person name="Choi D."/>
            <person name="Shirasu K."/>
        </authorList>
    </citation>
    <scope>NUCLEOTIDE SEQUENCE [LARGE SCALE GENOMIC DNA]</scope>
    <source>
        <strain evidence="3">cv. UVA1</strain>
    </source>
</reference>
<feature type="region of interest" description="Disordered" evidence="1">
    <location>
        <begin position="34"/>
        <end position="54"/>
    </location>
</feature>
<dbReference type="Proteomes" id="UP000325081">
    <property type="component" value="Unassembled WGS sequence"/>
</dbReference>
<evidence type="ECO:0000313" key="3">
    <source>
        <dbReference type="Proteomes" id="UP000325081"/>
    </source>
</evidence>
<dbReference type="EMBL" id="BKCP01005516">
    <property type="protein sequence ID" value="GER38558.1"/>
    <property type="molecule type" value="Genomic_DNA"/>
</dbReference>
<evidence type="ECO:0000256" key="1">
    <source>
        <dbReference type="SAM" id="MobiDB-lite"/>
    </source>
</evidence>
<protein>
    <submittedName>
        <fullName evidence="2">3-methyl-2-oxobutanoate hydroxymethyltransferase</fullName>
    </submittedName>
</protein>
<accession>A0A5A7Q141</accession>
<organism evidence="2 3">
    <name type="scientific">Striga asiatica</name>
    <name type="common">Asiatic witchweed</name>
    <name type="synonym">Buchnera asiatica</name>
    <dbReference type="NCBI Taxonomy" id="4170"/>
    <lineage>
        <taxon>Eukaryota</taxon>
        <taxon>Viridiplantae</taxon>
        <taxon>Streptophyta</taxon>
        <taxon>Embryophyta</taxon>
        <taxon>Tracheophyta</taxon>
        <taxon>Spermatophyta</taxon>
        <taxon>Magnoliopsida</taxon>
        <taxon>eudicotyledons</taxon>
        <taxon>Gunneridae</taxon>
        <taxon>Pentapetalae</taxon>
        <taxon>asterids</taxon>
        <taxon>lamiids</taxon>
        <taxon>Lamiales</taxon>
        <taxon>Orobanchaceae</taxon>
        <taxon>Buchnereae</taxon>
        <taxon>Striga</taxon>
    </lineage>
</organism>
<dbReference type="AlphaFoldDB" id="A0A5A7Q141"/>
<dbReference type="GO" id="GO:0032259">
    <property type="term" value="P:methylation"/>
    <property type="evidence" value="ECO:0007669"/>
    <property type="project" value="UniProtKB-KW"/>
</dbReference>
<dbReference type="GO" id="GO:0008168">
    <property type="term" value="F:methyltransferase activity"/>
    <property type="evidence" value="ECO:0007669"/>
    <property type="project" value="UniProtKB-KW"/>
</dbReference>
<sequence>MGKSPQSKNRKPGKRRADQLVCDVKRAKRVNMIVSTPNQPGSSDDFVEERPRTRVKPSIEHKGEGEGKESAFIQEFASKTRILANTGVEILQLVEKAARVLFGDENFMKMQAAAQKFLGVSNEIVVDTNVVVDDAGVVGVQDDVVVAEQTDDGDDGVETDCVDGVDGVDGVESGRANKTKTGVTQGDMVSHAFICRVLGFGHIFLNDDGFCGMNVEN</sequence>
<proteinExistence type="predicted"/>
<name>A0A5A7Q141_STRAF</name>
<keyword evidence="2" id="KW-0808">Transferase</keyword>
<gene>
    <name evidence="2" type="ORF">STAS_15089</name>
</gene>
<keyword evidence="2" id="KW-0489">Methyltransferase</keyword>
<comment type="caution">
    <text evidence="2">The sequence shown here is derived from an EMBL/GenBank/DDBJ whole genome shotgun (WGS) entry which is preliminary data.</text>
</comment>
<keyword evidence="3" id="KW-1185">Reference proteome</keyword>
<evidence type="ECO:0000313" key="2">
    <source>
        <dbReference type="EMBL" id="GER38558.1"/>
    </source>
</evidence>